<dbReference type="AlphaFoldDB" id="A0A0G4N8K7"/>
<evidence type="ECO:0000313" key="2">
    <source>
        <dbReference type="EMBL" id="CRK42767.1"/>
    </source>
</evidence>
<evidence type="ECO:0000313" key="3">
    <source>
        <dbReference type="Proteomes" id="UP000045706"/>
    </source>
</evidence>
<feature type="non-terminal residue" evidence="2">
    <location>
        <position position="84"/>
    </location>
</feature>
<dbReference type="EMBL" id="CVQI01032940">
    <property type="protein sequence ID" value="CRK42767.1"/>
    <property type="molecule type" value="Genomic_DNA"/>
</dbReference>
<evidence type="ECO:0000256" key="1">
    <source>
        <dbReference type="SAM" id="MobiDB-lite"/>
    </source>
</evidence>
<accession>A0A0G4N8K7</accession>
<dbReference type="Proteomes" id="UP000045706">
    <property type="component" value="Unassembled WGS sequence"/>
</dbReference>
<feature type="region of interest" description="Disordered" evidence="1">
    <location>
        <begin position="12"/>
        <end position="46"/>
    </location>
</feature>
<reference evidence="3" key="1">
    <citation type="submission" date="2015-05" db="EMBL/GenBank/DDBJ databases">
        <authorList>
            <person name="Fogelqvist Johan"/>
        </authorList>
    </citation>
    <scope>NUCLEOTIDE SEQUENCE [LARGE SCALE GENOMIC DNA]</scope>
</reference>
<name>A0A0G4N8K7_VERLO</name>
<proteinExistence type="predicted"/>
<protein>
    <submittedName>
        <fullName evidence="2">Uncharacterized protein</fullName>
    </submittedName>
</protein>
<gene>
    <name evidence="2" type="ORF">BN1723_005406</name>
</gene>
<sequence>MRIDSSRYRYLDQQQKPKHLSGQTTQPLSSPIPADEPPCSLPSKEQPYVTMDEKRGFFSGTRSSRRARPLIIIILLGILGYNLW</sequence>
<organism evidence="2 3">
    <name type="scientific">Verticillium longisporum</name>
    <name type="common">Verticillium dahliae var. longisporum</name>
    <dbReference type="NCBI Taxonomy" id="100787"/>
    <lineage>
        <taxon>Eukaryota</taxon>
        <taxon>Fungi</taxon>
        <taxon>Dikarya</taxon>
        <taxon>Ascomycota</taxon>
        <taxon>Pezizomycotina</taxon>
        <taxon>Sordariomycetes</taxon>
        <taxon>Hypocreomycetidae</taxon>
        <taxon>Glomerellales</taxon>
        <taxon>Plectosphaerellaceae</taxon>
        <taxon>Verticillium</taxon>
    </lineage>
</organism>